<keyword evidence="3" id="KW-1185">Reference proteome</keyword>
<evidence type="ECO:0000313" key="3">
    <source>
        <dbReference type="Proteomes" id="UP000735302"/>
    </source>
</evidence>
<evidence type="ECO:0000313" key="2">
    <source>
        <dbReference type="EMBL" id="GFO10185.1"/>
    </source>
</evidence>
<dbReference type="AlphaFoldDB" id="A0AAV4ATF9"/>
<protein>
    <submittedName>
        <fullName evidence="2">Uncharacterized protein</fullName>
    </submittedName>
</protein>
<feature type="compositionally biased region" description="Polar residues" evidence="1">
    <location>
        <begin position="98"/>
        <end position="117"/>
    </location>
</feature>
<gene>
    <name evidence="2" type="ORF">PoB_003669000</name>
</gene>
<organism evidence="2 3">
    <name type="scientific">Plakobranchus ocellatus</name>
    <dbReference type="NCBI Taxonomy" id="259542"/>
    <lineage>
        <taxon>Eukaryota</taxon>
        <taxon>Metazoa</taxon>
        <taxon>Spiralia</taxon>
        <taxon>Lophotrochozoa</taxon>
        <taxon>Mollusca</taxon>
        <taxon>Gastropoda</taxon>
        <taxon>Heterobranchia</taxon>
        <taxon>Euthyneura</taxon>
        <taxon>Panpulmonata</taxon>
        <taxon>Sacoglossa</taxon>
        <taxon>Placobranchoidea</taxon>
        <taxon>Plakobranchidae</taxon>
        <taxon>Plakobranchus</taxon>
    </lineage>
</organism>
<reference evidence="2 3" key="1">
    <citation type="journal article" date="2021" name="Elife">
        <title>Chloroplast acquisition without the gene transfer in kleptoplastic sea slugs, Plakobranchus ocellatus.</title>
        <authorList>
            <person name="Maeda T."/>
            <person name="Takahashi S."/>
            <person name="Yoshida T."/>
            <person name="Shimamura S."/>
            <person name="Takaki Y."/>
            <person name="Nagai Y."/>
            <person name="Toyoda A."/>
            <person name="Suzuki Y."/>
            <person name="Arimoto A."/>
            <person name="Ishii H."/>
            <person name="Satoh N."/>
            <person name="Nishiyama T."/>
            <person name="Hasebe M."/>
            <person name="Maruyama T."/>
            <person name="Minagawa J."/>
            <person name="Obokata J."/>
            <person name="Shigenobu S."/>
        </authorList>
    </citation>
    <scope>NUCLEOTIDE SEQUENCE [LARGE SCALE GENOMIC DNA]</scope>
</reference>
<comment type="caution">
    <text evidence="2">The sequence shown here is derived from an EMBL/GenBank/DDBJ whole genome shotgun (WGS) entry which is preliminary data.</text>
</comment>
<dbReference type="EMBL" id="BLXT01004148">
    <property type="protein sequence ID" value="GFO10185.1"/>
    <property type="molecule type" value="Genomic_DNA"/>
</dbReference>
<dbReference type="Proteomes" id="UP000735302">
    <property type="component" value="Unassembled WGS sequence"/>
</dbReference>
<proteinExistence type="predicted"/>
<name>A0AAV4ATF9_9GAST</name>
<evidence type="ECO:0000256" key="1">
    <source>
        <dbReference type="SAM" id="MobiDB-lite"/>
    </source>
</evidence>
<accession>A0AAV4ATF9</accession>
<feature type="compositionally biased region" description="Polar residues" evidence="1">
    <location>
        <begin position="33"/>
        <end position="44"/>
    </location>
</feature>
<feature type="region of interest" description="Disordered" evidence="1">
    <location>
        <begin position="1"/>
        <end position="117"/>
    </location>
</feature>
<sequence>MDVPVNFPCCQDIERGDTKSVTVPSPLGVGDASSEQSKRTSFSKTVPPGKTPSQQQHEGETGTMPAAKRSSQQQFEGESGTMPADKRSSQLQYEGETGTKSASENASQQQQLIEGVT</sequence>